<sequence>MPEWFFTLLASSGGSGIILLVAYLIYRLSSKTNKTTQNNQDSKNINNLNIENNNITTDLLKIQKDLDKANESIANIKKAFSLYVSNNGVDEKTKKAVRSILRENHKND</sequence>
<name>A0A449B5V9_9BACT</name>
<accession>A0A449B5V9</accession>
<dbReference type="KEGG" id="mcou:NCTC10179_00123"/>
<dbReference type="Proteomes" id="UP000289497">
    <property type="component" value="Chromosome"/>
</dbReference>
<keyword evidence="3" id="KW-1185">Reference proteome</keyword>
<proteinExistence type="predicted"/>
<evidence type="ECO:0000256" key="1">
    <source>
        <dbReference type="SAM" id="Phobius"/>
    </source>
</evidence>
<keyword evidence="1" id="KW-0812">Transmembrane</keyword>
<dbReference type="RefSeq" id="WP_036434493.1">
    <property type="nucleotide sequence ID" value="NZ_LR215039.1"/>
</dbReference>
<evidence type="ECO:0000313" key="3">
    <source>
        <dbReference type="Proteomes" id="UP000289497"/>
    </source>
</evidence>
<organism evidence="2 3">
    <name type="scientific">Mycoplasmopsis columboralis</name>
    <dbReference type="NCBI Taxonomy" id="171282"/>
    <lineage>
        <taxon>Bacteria</taxon>
        <taxon>Bacillati</taxon>
        <taxon>Mycoplasmatota</taxon>
        <taxon>Mycoplasmoidales</taxon>
        <taxon>Metamycoplasmataceae</taxon>
        <taxon>Mycoplasmopsis</taxon>
    </lineage>
</organism>
<dbReference type="EMBL" id="LR215039">
    <property type="protein sequence ID" value="VEU75966.1"/>
    <property type="molecule type" value="Genomic_DNA"/>
</dbReference>
<evidence type="ECO:0000313" key="2">
    <source>
        <dbReference type="EMBL" id="VEU75966.1"/>
    </source>
</evidence>
<keyword evidence="1" id="KW-0472">Membrane</keyword>
<keyword evidence="1" id="KW-1133">Transmembrane helix</keyword>
<dbReference type="AlphaFoldDB" id="A0A449B5V9"/>
<gene>
    <name evidence="2" type="ORF">NCTC10179_00123</name>
</gene>
<feature type="transmembrane region" description="Helical" evidence="1">
    <location>
        <begin position="6"/>
        <end position="26"/>
    </location>
</feature>
<reference evidence="2 3" key="1">
    <citation type="submission" date="2019-01" db="EMBL/GenBank/DDBJ databases">
        <authorList>
            <consortium name="Pathogen Informatics"/>
        </authorList>
    </citation>
    <scope>NUCLEOTIDE SEQUENCE [LARGE SCALE GENOMIC DNA]</scope>
    <source>
        <strain evidence="2 3">NCTC10179</strain>
    </source>
</reference>
<protein>
    <submittedName>
        <fullName evidence="2">Uncharacterized protein</fullName>
    </submittedName>
</protein>